<sequence length="281" mass="32372">MKRNKYSFFYLLKYDFLVGVMLSWKKYFVTACIFIISALFFNQAISVHFLNIKVGFLDYIIEIFKGVPIYIPSSYKTFSIPGIWILLFLYFFYMFNCYPLSDIHSYGQQVLLRSQKRIYWWLSKCLWLAIGIFIFYVIGYFILLLFTLGTGHTFFEMNHEVNAAVTKINTSNARTQDIFYVGILLPFIVSMAIAFIQLIISFITDSLIFGYIAIIILLVASAYKCHPLLLGNYLMLNRNNLFISDGVSANTGIIISIICIALSIAIGAKKIQHYDVMASKK</sequence>
<keyword evidence="1" id="KW-1133">Transmembrane helix</keyword>
<protein>
    <submittedName>
        <fullName evidence="2">Uncharacterized protein</fullName>
    </submittedName>
</protein>
<feature type="transmembrane region" description="Helical" evidence="1">
    <location>
        <begin position="78"/>
        <end position="98"/>
    </location>
</feature>
<feature type="transmembrane region" description="Helical" evidence="1">
    <location>
        <begin position="27"/>
        <end position="50"/>
    </location>
</feature>
<organism evidence="2 3">
    <name type="scientific">Caproicibacter fermentans</name>
    <dbReference type="NCBI Taxonomy" id="2576756"/>
    <lineage>
        <taxon>Bacteria</taxon>
        <taxon>Bacillati</taxon>
        <taxon>Bacillota</taxon>
        <taxon>Clostridia</taxon>
        <taxon>Eubacteriales</taxon>
        <taxon>Acutalibacteraceae</taxon>
        <taxon>Caproicibacter</taxon>
    </lineage>
</organism>
<accession>A0A6N8I2Z7</accession>
<dbReference type="Proteomes" id="UP000469440">
    <property type="component" value="Unassembled WGS sequence"/>
</dbReference>
<comment type="caution">
    <text evidence="2">The sequence shown here is derived from an EMBL/GenBank/DDBJ whole genome shotgun (WGS) entry which is preliminary data.</text>
</comment>
<dbReference type="EMBL" id="VWXL01000097">
    <property type="protein sequence ID" value="MVB12526.1"/>
    <property type="molecule type" value="Genomic_DNA"/>
</dbReference>
<evidence type="ECO:0000313" key="2">
    <source>
        <dbReference type="EMBL" id="MVB12526.1"/>
    </source>
</evidence>
<keyword evidence="1" id="KW-0472">Membrane</keyword>
<proteinExistence type="predicted"/>
<gene>
    <name evidence="2" type="ORF">CAFE_32660</name>
</gene>
<feature type="transmembrane region" description="Helical" evidence="1">
    <location>
        <begin position="119"/>
        <end position="148"/>
    </location>
</feature>
<keyword evidence="3" id="KW-1185">Reference proteome</keyword>
<evidence type="ECO:0000256" key="1">
    <source>
        <dbReference type="SAM" id="Phobius"/>
    </source>
</evidence>
<keyword evidence="1" id="KW-0812">Transmembrane</keyword>
<name>A0A6N8I2Z7_9FIRM</name>
<feature type="transmembrane region" description="Helical" evidence="1">
    <location>
        <begin position="178"/>
        <end position="200"/>
    </location>
</feature>
<dbReference type="OrthoDB" id="3194859at2"/>
<feature type="transmembrane region" description="Helical" evidence="1">
    <location>
        <begin position="249"/>
        <end position="268"/>
    </location>
</feature>
<dbReference type="RefSeq" id="WP_066647515.1">
    <property type="nucleotide sequence ID" value="NZ_VWXL01000097.1"/>
</dbReference>
<reference evidence="2 3" key="1">
    <citation type="submission" date="2019-09" db="EMBL/GenBank/DDBJ databases">
        <title>Genome sequence of Clostridium sp. EA1.</title>
        <authorList>
            <person name="Poehlein A."/>
            <person name="Bengelsdorf F.R."/>
            <person name="Daniel R."/>
        </authorList>
    </citation>
    <scope>NUCLEOTIDE SEQUENCE [LARGE SCALE GENOMIC DNA]</scope>
    <source>
        <strain evidence="2 3">EA1</strain>
    </source>
</reference>
<dbReference type="AlphaFoldDB" id="A0A6N8I2Z7"/>
<evidence type="ECO:0000313" key="3">
    <source>
        <dbReference type="Proteomes" id="UP000469440"/>
    </source>
</evidence>
<feature type="transmembrane region" description="Helical" evidence="1">
    <location>
        <begin position="207"/>
        <end position="229"/>
    </location>
</feature>